<keyword evidence="3" id="KW-1185">Reference proteome</keyword>
<evidence type="ECO:0000313" key="3">
    <source>
        <dbReference type="Proteomes" id="UP001162480"/>
    </source>
</evidence>
<accession>A0AA36B8X5</accession>
<reference evidence="2" key="1">
    <citation type="submission" date="2023-08" db="EMBL/GenBank/DDBJ databases">
        <authorList>
            <person name="Alioto T."/>
            <person name="Alioto T."/>
            <person name="Gomez Garrido J."/>
        </authorList>
    </citation>
    <scope>NUCLEOTIDE SEQUENCE</scope>
</reference>
<dbReference type="AlphaFoldDB" id="A0AA36B8X5"/>
<name>A0AA36B8X5_OCTVU</name>
<protein>
    <submittedName>
        <fullName evidence="2">Uncharacterized protein</fullName>
    </submittedName>
</protein>
<sequence>MPLLHRILRDNIEMAVSTLSSLNQTVPVVGNVNIPIIRNLNNSSTDSGILNTSVDNSLTSGQIKMSELLIIKVVVLVGVVSILLLSSCRFVFKMFSRYITDSKDDRDLSFG</sequence>
<dbReference type="Proteomes" id="UP001162480">
    <property type="component" value="Chromosome 10"/>
</dbReference>
<keyword evidence="1" id="KW-0472">Membrane</keyword>
<evidence type="ECO:0000256" key="1">
    <source>
        <dbReference type="SAM" id="Phobius"/>
    </source>
</evidence>
<evidence type="ECO:0000313" key="2">
    <source>
        <dbReference type="EMBL" id="CAI9729598.1"/>
    </source>
</evidence>
<keyword evidence="1" id="KW-1133">Transmembrane helix</keyword>
<dbReference type="EMBL" id="OX597823">
    <property type="protein sequence ID" value="CAI9729598.1"/>
    <property type="molecule type" value="Genomic_DNA"/>
</dbReference>
<feature type="transmembrane region" description="Helical" evidence="1">
    <location>
        <begin position="69"/>
        <end position="92"/>
    </location>
</feature>
<keyword evidence="1" id="KW-0812">Transmembrane</keyword>
<proteinExistence type="predicted"/>
<organism evidence="2 3">
    <name type="scientific">Octopus vulgaris</name>
    <name type="common">Common octopus</name>
    <dbReference type="NCBI Taxonomy" id="6645"/>
    <lineage>
        <taxon>Eukaryota</taxon>
        <taxon>Metazoa</taxon>
        <taxon>Spiralia</taxon>
        <taxon>Lophotrochozoa</taxon>
        <taxon>Mollusca</taxon>
        <taxon>Cephalopoda</taxon>
        <taxon>Coleoidea</taxon>
        <taxon>Octopodiformes</taxon>
        <taxon>Octopoda</taxon>
        <taxon>Incirrata</taxon>
        <taxon>Octopodidae</taxon>
        <taxon>Octopus</taxon>
    </lineage>
</organism>
<gene>
    <name evidence="2" type="ORF">OCTVUL_1B023336</name>
</gene>